<evidence type="ECO:0000256" key="8">
    <source>
        <dbReference type="ARBA" id="ARBA00023125"/>
    </source>
</evidence>
<dbReference type="InterPro" id="IPR004504">
    <property type="entry name" value="DNA_repair_RadA"/>
</dbReference>
<dbReference type="Pfam" id="PF18073">
    <property type="entry name" value="Zn_ribbon_LapB"/>
    <property type="match status" value="1"/>
</dbReference>
<keyword evidence="8 11" id="KW-0238">DNA-binding</keyword>
<dbReference type="InterPro" id="IPR041166">
    <property type="entry name" value="Rubredoxin_2"/>
</dbReference>
<protein>
    <recommendedName>
        <fullName evidence="10 11">DNA repair protein RadA</fullName>
    </recommendedName>
</protein>
<evidence type="ECO:0000256" key="3">
    <source>
        <dbReference type="ARBA" id="ARBA00022763"/>
    </source>
</evidence>
<evidence type="ECO:0000256" key="5">
    <source>
        <dbReference type="ARBA" id="ARBA00022801"/>
    </source>
</evidence>
<keyword evidence="11" id="KW-0862">Zinc</keyword>
<dbReference type="PANTHER" id="PTHR32472:SF10">
    <property type="entry name" value="DNA REPAIR PROTEIN RADA-LIKE PROTEIN"/>
    <property type="match status" value="1"/>
</dbReference>
<keyword evidence="2 11" id="KW-0547">Nucleotide-binding</keyword>
<name>A0A7C4GA04_UNCW3</name>
<keyword evidence="9 11" id="KW-0234">DNA repair</keyword>
<evidence type="ECO:0000256" key="4">
    <source>
        <dbReference type="ARBA" id="ARBA00022771"/>
    </source>
</evidence>
<evidence type="ECO:0000256" key="1">
    <source>
        <dbReference type="ARBA" id="ARBA00022723"/>
    </source>
</evidence>
<dbReference type="GO" id="GO:0003684">
    <property type="term" value="F:damaged DNA binding"/>
    <property type="evidence" value="ECO:0007669"/>
    <property type="project" value="InterPro"/>
</dbReference>
<dbReference type="GO" id="GO:0016787">
    <property type="term" value="F:hydrolase activity"/>
    <property type="evidence" value="ECO:0007669"/>
    <property type="project" value="UniProtKB-KW"/>
</dbReference>
<keyword evidence="6 11" id="KW-0067">ATP-binding</keyword>
<gene>
    <name evidence="13" type="primary">radA</name>
    <name evidence="13" type="ORF">ENS41_01465</name>
</gene>
<dbReference type="GO" id="GO:0000725">
    <property type="term" value="P:recombinational repair"/>
    <property type="evidence" value="ECO:0007669"/>
    <property type="project" value="TreeGrafter"/>
</dbReference>
<dbReference type="EMBL" id="DSUT01000026">
    <property type="protein sequence ID" value="HGK27610.1"/>
    <property type="molecule type" value="Genomic_DNA"/>
</dbReference>
<dbReference type="AlphaFoldDB" id="A0A7C4GA04"/>
<dbReference type="PROSITE" id="PS50162">
    <property type="entry name" value="RECA_2"/>
    <property type="match status" value="1"/>
</dbReference>
<keyword evidence="4 11" id="KW-0863">Zinc-finger</keyword>
<dbReference type="InterPro" id="IPR027417">
    <property type="entry name" value="P-loop_NTPase"/>
</dbReference>
<accession>A0A7C4GA04</accession>
<dbReference type="Pfam" id="PF13481">
    <property type="entry name" value="AAA_25"/>
    <property type="match status" value="1"/>
</dbReference>
<dbReference type="SMART" id="SM00382">
    <property type="entry name" value="AAA"/>
    <property type="match status" value="1"/>
</dbReference>
<evidence type="ECO:0000256" key="7">
    <source>
        <dbReference type="ARBA" id="ARBA00023016"/>
    </source>
</evidence>
<dbReference type="NCBIfam" id="TIGR00416">
    <property type="entry name" value="sms"/>
    <property type="match status" value="1"/>
</dbReference>
<evidence type="ECO:0000259" key="12">
    <source>
        <dbReference type="PROSITE" id="PS50162"/>
    </source>
</evidence>
<reference evidence="13" key="1">
    <citation type="journal article" date="2020" name="mSystems">
        <title>Genome- and Community-Level Interaction Insights into Carbon Utilization and Element Cycling Functions of Hydrothermarchaeota in Hydrothermal Sediment.</title>
        <authorList>
            <person name="Zhou Z."/>
            <person name="Liu Y."/>
            <person name="Xu W."/>
            <person name="Pan J."/>
            <person name="Luo Z.H."/>
            <person name="Li M."/>
        </authorList>
    </citation>
    <scope>NUCLEOTIDE SEQUENCE [LARGE SCALE GENOMIC DNA]</scope>
    <source>
        <strain evidence="13">SpSt-488</strain>
    </source>
</reference>
<dbReference type="SUPFAM" id="SSF52540">
    <property type="entry name" value="P-loop containing nucleoside triphosphate hydrolases"/>
    <property type="match status" value="1"/>
</dbReference>
<dbReference type="GO" id="GO:0008270">
    <property type="term" value="F:zinc ion binding"/>
    <property type="evidence" value="ECO:0007669"/>
    <property type="project" value="UniProtKB-KW"/>
</dbReference>
<keyword evidence="3 11" id="KW-0227">DNA damage</keyword>
<dbReference type="GO" id="GO:0005829">
    <property type="term" value="C:cytosol"/>
    <property type="evidence" value="ECO:0007669"/>
    <property type="project" value="TreeGrafter"/>
</dbReference>
<proteinExistence type="inferred from homology"/>
<dbReference type="CDD" id="cd01121">
    <property type="entry name" value="RadA_SMS_N"/>
    <property type="match status" value="1"/>
</dbReference>
<dbReference type="InterPro" id="IPR020588">
    <property type="entry name" value="RecA_ATP-bd"/>
</dbReference>
<dbReference type="GO" id="GO:0140664">
    <property type="term" value="F:ATP-dependent DNA damage sensor activity"/>
    <property type="evidence" value="ECO:0007669"/>
    <property type="project" value="InterPro"/>
</dbReference>
<organism evidence="13">
    <name type="scientific">candidate division WOR-3 bacterium</name>
    <dbReference type="NCBI Taxonomy" id="2052148"/>
    <lineage>
        <taxon>Bacteria</taxon>
        <taxon>Bacteria division WOR-3</taxon>
    </lineage>
</organism>
<dbReference type="Gene3D" id="3.40.50.300">
    <property type="entry name" value="P-loop containing nucleotide triphosphate hydrolases"/>
    <property type="match status" value="1"/>
</dbReference>
<comment type="function">
    <text evidence="11">DNA-dependent ATPase involved in processing of recombination intermediates, plays a role in repairing DNA breaks. Stimulates the branch migration of RecA-mediated strand transfer reactions, allowing the 3' invading strand to extend heteroduplex DNA faster. Binds ssDNA in the presence of ADP but not other nucleotides, has ATPase activity that is stimulated by ssDNA and various branched DNA structures, but inhibited by SSB. Does not have RecA's homology-searching function.</text>
</comment>
<dbReference type="FunFam" id="3.40.50.300:FF:000050">
    <property type="entry name" value="DNA repair protein RadA"/>
    <property type="match status" value="1"/>
</dbReference>
<evidence type="ECO:0000313" key="13">
    <source>
        <dbReference type="EMBL" id="HGK27610.1"/>
    </source>
</evidence>
<evidence type="ECO:0000256" key="2">
    <source>
        <dbReference type="ARBA" id="ARBA00022741"/>
    </source>
</evidence>
<keyword evidence="1 11" id="KW-0479">Metal-binding</keyword>
<keyword evidence="5" id="KW-0378">Hydrolase</keyword>
<comment type="similarity">
    <text evidence="11">Belongs to the RecA family. RadA subfamily.</text>
</comment>
<sequence length="388" mass="41922">MPAPRTFFVCQNCGRETPRWLGRCPGCGEWNTLVEEQRPARARKTNARPRPEGPAAVPTRLSQLRLEPVGRQSTGIAELDRVLGGGLVPGSLVLLGGEPGIGKSTLVLQVSDLVATAGSKVLYVTGEESAEQVRLRAERLAVRAEELLVLCTVELEEIAAAVEDASPGLLVADSIQTLYTAELASAPGSVAQVRECTARLLRLAKTRRLTTFVIGHVTKYGAIAGPKTLEHMVDTVLYFEGEGFQQYRIVRAVKNRYGSTNEIGVFEMTDAGLVGVPNPSEFFLSGRRTDISGSAVVATLEGGVVLNIGSAVVMPEVFLKALTVARNLGHTVSRFTAANFDMIRHYRPSENVVKRPTRLGGEGFSITGHHEIMLPLLVWGVLEELDRS</sequence>
<dbReference type="InterPro" id="IPR003593">
    <property type="entry name" value="AAA+_ATPase"/>
</dbReference>
<evidence type="ECO:0000256" key="6">
    <source>
        <dbReference type="ARBA" id="ARBA00022840"/>
    </source>
</evidence>
<evidence type="ECO:0000256" key="11">
    <source>
        <dbReference type="RuleBase" id="RU003555"/>
    </source>
</evidence>
<dbReference type="PANTHER" id="PTHR32472">
    <property type="entry name" value="DNA REPAIR PROTEIN RADA"/>
    <property type="match status" value="1"/>
</dbReference>
<comment type="caution">
    <text evidence="13">The sequence shown here is derived from an EMBL/GenBank/DDBJ whole genome shotgun (WGS) entry which is preliminary data.</text>
</comment>
<evidence type="ECO:0000256" key="10">
    <source>
        <dbReference type="NCBIfam" id="TIGR00416"/>
    </source>
</evidence>
<dbReference type="GO" id="GO:0005524">
    <property type="term" value="F:ATP binding"/>
    <property type="evidence" value="ECO:0007669"/>
    <property type="project" value="UniProtKB-UniRule"/>
</dbReference>
<evidence type="ECO:0000256" key="9">
    <source>
        <dbReference type="ARBA" id="ARBA00023204"/>
    </source>
</evidence>
<keyword evidence="7" id="KW-0346">Stress response</keyword>
<feature type="domain" description="RecA family profile 1" evidence="12">
    <location>
        <begin position="68"/>
        <end position="217"/>
    </location>
</feature>
<dbReference type="PRINTS" id="PR01874">
    <property type="entry name" value="DNAREPAIRADA"/>
</dbReference>